<name>A0A8K0PCJ7_LADFU</name>
<dbReference type="Proteomes" id="UP000792457">
    <property type="component" value="Unassembled WGS sequence"/>
</dbReference>
<feature type="non-terminal residue" evidence="1">
    <location>
        <position position="93"/>
    </location>
</feature>
<organism evidence="1 2">
    <name type="scientific">Ladona fulva</name>
    <name type="common">Scarce chaser dragonfly</name>
    <name type="synonym">Libellula fulva</name>
    <dbReference type="NCBI Taxonomy" id="123851"/>
    <lineage>
        <taxon>Eukaryota</taxon>
        <taxon>Metazoa</taxon>
        <taxon>Ecdysozoa</taxon>
        <taxon>Arthropoda</taxon>
        <taxon>Hexapoda</taxon>
        <taxon>Insecta</taxon>
        <taxon>Pterygota</taxon>
        <taxon>Palaeoptera</taxon>
        <taxon>Odonata</taxon>
        <taxon>Epiprocta</taxon>
        <taxon>Anisoptera</taxon>
        <taxon>Libelluloidea</taxon>
        <taxon>Libellulidae</taxon>
        <taxon>Ladona</taxon>
    </lineage>
</organism>
<protein>
    <submittedName>
        <fullName evidence="1">Uncharacterized protein</fullName>
    </submittedName>
</protein>
<reference evidence="1" key="1">
    <citation type="submission" date="2013-04" db="EMBL/GenBank/DDBJ databases">
        <authorList>
            <person name="Qu J."/>
            <person name="Murali S.C."/>
            <person name="Bandaranaike D."/>
            <person name="Bellair M."/>
            <person name="Blankenburg K."/>
            <person name="Chao H."/>
            <person name="Dinh H."/>
            <person name="Doddapaneni H."/>
            <person name="Downs B."/>
            <person name="Dugan-Rocha S."/>
            <person name="Elkadiri S."/>
            <person name="Gnanaolivu R.D."/>
            <person name="Hernandez B."/>
            <person name="Javaid M."/>
            <person name="Jayaseelan J.C."/>
            <person name="Lee S."/>
            <person name="Li M."/>
            <person name="Ming W."/>
            <person name="Munidasa M."/>
            <person name="Muniz J."/>
            <person name="Nguyen L."/>
            <person name="Ongeri F."/>
            <person name="Osuji N."/>
            <person name="Pu L.-L."/>
            <person name="Puazo M."/>
            <person name="Qu C."/>
            <person name="Quiroz J."/>
            <person name="Raj R."/>
            <person name="Weissenberger G."/>
            <person name="Xin Y."/>
            <person name="Zou X."/>
            <person name="Han Y."/>
            <person name="Richards S."/>
            <person name="Worley K."/>
            <person name="Muzny D."/>
            <person name="Gibbs R."/>
        </authorList>
    </citation>
    <scope>NUCLEOTIDE SEQUENCE</scope>
    <source>
        <strain evidence="1">Sampled in the wild</strain>
    </source>
</reference>
<dbReference type="EMBL" id="KZ309361">
    <property type="protein sequence ID" value="KAG8238504.1"/>
    <property type="molecule type" value="Genomic_DNA"/>
</dbReference>
<gene>
    <name evidence="1" type="ORF">J437_LFUL017803</name>
</gene>
<proteinExistence type="predicted"/>
<reference evidence="1" key="2">
    <citation type="submission" date="2017-10" db="EMBL/GenBank/DDBJ databases">
        <title>Ladona fulva Genome sequencing and assembly.</title>
        <authorList>
            <person name="Murali S."/>
            <person name="Richards S."/>
            <person name="Bandaranaike D."/>
            <person name="Bellair M."/>
            <person name="Blankenburg K."/>
            <person name="Chao H."/>
            <person name="Dinh H."/>
            <person name="Doddapaneni H."/>
            <person name="Dugan-Rocha S."/>
            <person name="Elkadiri S."/>
            <person name="Gnanaolivu R."/>
            <person name="Hernandez B."/>
            <person name="Skinner E."/>
            <person name="Javaid M."/>
            <person name="Lee S."/>
            <person name="Li M."/>
            <person name="Ming W."/>
            <person name="Munidasa M."/>
            <person name="Muniz J."/>
            <person name="Nguyen L."/>
            <person name="Hughes D."/>
            <person name="Osuji N."/>
            <person name="Pu L.-L."/>
            <person name="Puazo M."/>
            <person name="Qu C."/>
            <person name="Quiroz J."/>
            <person name="Raj R."/>
            <person name="Weissenberger G."/>
            <person name="Xin Y."/>
            <person name="Zou X."/>
            <person name="Han Y."/>
            <person name="Worley K."/>
            <person name="Muzny D."/>
            <person name="Gibbs R."/>
        </authorList>
    </citation>
    <scope>NUCLEOTIDE SEQUENCE</scope>
    <source>
        <strain evidence="1">Sampled in the wild</strain>
    </source>
</reference>
<comment type="caution">
    <text evidence="1">The sequence shown here is derived from an EMBL/GenBank/DDBJ whole genome shotgun (WGS) entry which is preliminary data.</text>
</comment>
<sequence>MGNLSEFLNTSSITSLSFLGSQEEGRPDKLNPQVAKYLEEHLCKLFAPKTQLLGKPTVRGTNAPRRRMSVKGAIKKTRSIAVEPDTLGMQGEE</sequence>
<accession>A0A8K0PCJ7</accession>
<evidence type="ECO:0000313" key="1">
    <source>
        <dbReference type="EMBL" id="KAG8238504.1"/>
    </source>
</evidence>
<keyword evidence="2" id="KW-1185">Reference proteome</keyword>
<dbReference type="OrthoDB" id="8190207at2759"/>
<evidence type="ECO:0000313" key="2">
    <source>
        <dbReference type="Proteomes" id="UP000792457"/>
    </source>
</evidence>
<dbReference type="AlphaFoldDB" id="A0A8K0PCJ7"/>